<protein>
    <submittedName>
        <fullName evidence="1">Uncharacterized protein</fullName>
    </submittedName>
</protein>
<name>A0A8H5EYZ6_9AGAR</name>
<evidence type="ECO:0000313" key="1">
    <source>
        <dbReference type="EMBL" id="KAF5317233.1"/>
    </source>
</evidence>
<organism evidence="1 2">
    <name type="scientific">Ephemerocybe angulata</name>
    <dbReference type="NCBI Taxonomy" id="980116"/>
    <lineage>
        <taxon>Eukaryota</taxon>
        <taxon>Fungi</taxon>
        <taxon>Dikarya</taxon>
        <taxon>Basidiomycota</taxon>
        <taxon>Agaricomycotina</taxon>
        <taxon>Agaricomycetes</taxon>
        <taxon>Agaricomycetidae</taxon>
        <taxon>Agaricales</taxon>
        <taxon>Agaricineae</taxon>
        <taxon>Psathyrellaceae</taxon>
        <taxon>Ephemerocybe</taxon>
    </lineage>
</organism>
<dbReference type="EMBL" id="JAACJK010000219">
    <property type="protein sequence ID" value="KAF5317233.1"/>
    <property type="molecule type" value="Genomic_DNA"/>
</dbReference>
<reference evidence="1 2" key="1">
    <citation type="journal article" date="2020" name="ISME J.">
        <title>Uncovering the hidden diversity of litter-decomposition mechanisms in mushroom-forming fungi.</title>
        <authorList>
            <person name="Floudas D."/>
            <person name="Bentzer J."/>
            <person name="Ahren D."/>
            <person name="Johansson T."/>
            <person name="Persson P."/>
            <person name="Tunlid A."/>
        </authorList>
    </citation>
    <scope>NUCLEOTIDE SEQUENCE [LARGE SCALE GENOMIC DNA]</scope>
    <source>
        <strain evidence="1 2">CBS 175.51</strain>
    </source>
</reference>
<dbReference type="OrthoDB" id="3145912at2759"/>
<dbReference type="Proteomes" id="UP000541558">
    <property type="component" value="Unassembled WGS sequence"/>
</dbReference>
<sequence>MNIAITDMRRSVIRRTLIPMERVRSGSCYGNLPNDIGRIIFELVAEGQDYSCAHVSKQTQIWVERVMYRDIVLNTARRGELFHRTVSCLRDPKSATTKPRNFFETRVKSLVISFEVNPPYVLPILKACKAVKSLACFFSDGHISSELQAFVTSTALSPTWLSVPGSIFRRNERVFSHHIFRNLTHLELLWEDEEPELSWSSWEALSELKQLTHISVDIQFDTYQPAELARAILAWCPLTLRIFILYVLFESYFLEGSEQLEGLKSIHEGEVDPRAVVGCSQGLNNPDHHRCAIPNIHMKEFVYQWATVPLMGETMWGLAERRVEERRRNLKVSSFHRSHDQRLTLEKV</sequence>
<proteinExistence type="predicted"/>
<gene>
    <name evidence="1" type="ORF">D9611_003841</name>
</gene>
<keyword evidence="2" id="KW-1185">Reference proteome</keyword>
<evidence type="ECO:0000313" key="2">
    <source>
        <dbReference type="Proteomes" id="UP000541558"/>
    </source>
</evidence>
<dbReference type="AlphaFoldDB" id="A0A8H5EYZ6"/>
<comment type="caution">
    <text evidence="1">The sequence shown here is derived from an EMBL/GenBank/DDBJ whole genome shotgun (WGS) entry which is preliminary data.</text>
</comment>
<accession>A0A8H5EYZ6</accession>